<dbReference type="AlphaFoldDB" id="A0A8H3FJ53"/>
<evidence type="ECO:0000256" key="8">
    <source>
        <dbReference type="ARBA" id="ARBA00022676"/>
    </source>
</evidence>
<dbReference type="GO" id="GO:0000105">
    <property type="term" value="P:L-histidine biosynthetic process"/>
    <property type="evidence" value="ECO:0007669"/>
    <property type="project" value="UniProtKB-KW"/>
</dbReference>
<evidence type="ECO:0000256" key="18">
    <source>
        <dbReference type="SAM" id="MobiDB-lite"/>
    </source>
</evidence>
<dbReference type="SUPFAM" id="SSF48179">
    <property type="entry name" value="6-phosphogluconate dehydrogenase C-terminal domain-like"/>
    <property type="match status" value="1"/>
</dbReference>
<feature type="region of interest" description="Disordered" evidence="18">
    <location>
        <begin position="192"/>
        <end position="219"/>
    </location>
</feature>
<evidence type="ECO:0000256" key="2">
    <source>
        <dbReference type="ARBA" id="ARBA00004496"/>
    </source>
</evidence>
<evidence type="ECO:0000256" key="1">
    <source>
        <dbReference type="ARBA" id="ARBA00000915"/>
    </source>
</evidence>
<evidence type="ECO:0000313" key="23">
    <source>
        <dbReference type="EMBL" id="CAF9925519.1"/>
    </source>
</evidence>
<keyword evidence="7" id="KW-0028">Amino-acid biosynthesis</keyword>
<dbReference type="NCBIfam" id="TIGR00070">
    <property type="entry name" value="hisG"/>
    <property type="match status" value="1"/>
</dbReference>
<dbReference type="GO" id="GO:0000287">
    <property type="term" value="F:magnesium ion binding"/>
    <property type="evidence" value="ECO:0007669"/>
    <property type="project" value="InterPro"/>
</dbReference>
<dbReference type="Gene3D" id="3.40.190.10">
    <property type="entry name" value="Periplasmic binding protein-like II"/>
    <property type="match status" value="1"/>
</dbReference>
<dbReference type="PROSITE" id="PS01316">
    <property type="entry name" value="ATP_P_PHORIBOSYLTR"/>
    <property type="match status" value="1"/>
</dbReference>
<comment type="pathway">
    <text evidence="3">Amino-acid biosynthesis; L-histidine biosynthesis; L-histidine from 5-phospho-alpha-D-ribose 1-diphosphate: step 1/9.</text>
</comment>
<keyword evidence="13 16" id="KW-0520">NAD</keyword>
<dbReference type="InterPro" id="IPR015867">
    <property type="entry name" value="N-reg_PII/ATP_PRibTrfase_C"/>
</dbReference>
<evidence type="ECO:0000256" key="15">
    <source>
        <dbReference type="ARBA" id="ARBA00048683"/>
    </source>
</evidence>
<dbReference type="NCBIfam" id="TIGR03455">
    <property type="entry name" value="HisG_C-term"/>
    <property type="match status" value="1"/>
</dbReference>
<evidence type="ECO:0000256" key="5">
    <source>
        <dbReference type="ARBA" id="ARBA00011009"/>
    </source>
</evidence>
<dbReference type="InterPro" id="IPR013328">
    <property type="entry name" value="6PGD_dom2"/>
</dbReference>
<comment type="subcellular location">
    <subcellularLocation>
        <location evidence="2">Cytoplasm</location>
    </subcellularLocation>
</comment>
<keyword evidence="9" id="KW-0808">Transferase</keyword>
<proteinExistence type="inferred from homology"/>
<feature type="compositionally biased region" description="Polar residues" evidence="18">
    <location>
        <begin position="205"/>
        <end position="219"/>
    </location>
</feature>
<dbReference type="Gene3D" id="3.30.70.120">
    <property type="match status" value="1"/>
</dbReference>
<evidence type="ECO:0000259" key="21">
    <source>
        <dbReference type="Pfam" id="PF07479"/>
    </source>
</evidence>
<comment type="catalytic activity">
    <reaction evidence="1">
        <text>1-(5-phospho-beta-D-ribosyl)-ATP + diphosphate = 5-phospho-alpha-D-ribose 1-diphosphate + ATP</text>
        <dbReference type="Rhea" id="RHEA:18473"/>
        <dbReference type="ChEBI" id="CHEBI:30616"/>
        <dbReference type="ChEBI" id="CHEBI:33019"/>
        <dbReference type="ChEBI" id="CHEBI:58017"/>
        <dbReference type="ChEBI" id="CHEBI:73183"/>
        <dbReference type="EC" id="2.4.2.17"/>
    </reaction>
</comment>
<dbReference type="Gene3D" id="1.10.1040.10">
    <property type="entry name" value="N-(1-d-carboxylethyl)-l-norvaline Dehydrogenase, domain 2"/>
    <property type="match status" value="1"/>
</dbReference>
<dbReference type="FunFam" id="3.30.70.120:FF:000003">
    <property type="entry name" value="ATP phosphoribosyltransferase"/>
    <property type="match status" value="1"/>
</dbReference>
<sequence length="726" mass="78368">MATLGQHDKKHRVTIVGSGNWGSAIAKICAECTREHPDIFVDEVRMWVYEEELTVPEGSKHYDPKSTFSTHKHKLTVLINHFHENVKYLPGVPLPANLVATPDLKSSVQGSSILIFNLPHQFIGGLCDQMKGHILPYARGVSCIKGVDVSSKHVSLFSESIGEKLGIYVGALSGANIANEVAQEKFSETTIAYDPPTIDSRAPTPKTTTPRISTPEGSQLDLTQLTEHRDTKGLTSKVRLTAQPTDLPPLDQTTFKLLFHRPYFHVRVVSDVAGVSLGGALKNIVALAAGFVAGMGWGDNAKAAVMRVGLLEMVKFGKMFFANSARTATFTEESAGVADMITSCSGGRNYRCAKMSVERGVPIQEVEREELNGQMLQGTSTAKDVFEFLEARGKQAEFPLLVATYQGRLNESSLDLLSGSDIQFRRSPRLDIALVKNHPIALVFLPAGDIPTFVGEGRVDLGITGRDQVEEHDAKRGLEATKVGESERGTVRGGDGAGRAGVNGSGVEEVLDLGFGRCKLQVQVPEDGPIKDPRELVGRNVVTSFTAVTERYFRMLEEEEVGDDAEKEEGKRKLKTNIMYVGGSVEAACALGVADGVVDLVESGETMRAAGLTPIDTVLSTTAVLIKSTRPSNPSLVSLIVERIKGVITAQSFILCQYNIPRDLLGKAKEITPGKRAPTVTALEEEGWVAISSMVPKKDVAGVMDRLMEVGATDILCLEIGNSRAS</sequence>
<protein>
    <recommendedName>
        <fullName evidence="17">Glycerol-3-phosphate dehydrogenase [NAD(+)]</fullName>
        <ecNumber evidence="17">1.1.1.8</ecNumber>
    </recommendedName>
</protein>
<keyword evidence="24" id="KW-1185">Reference proteome</keyword>
<evidence type="ECO:0000256" key="6">
    <source>
        <dbReference type="ARBA" id="ARBA00022490"/>
    </source>
</evidence>
<evidence type="ECO:0000256" key="12">
    <source>
        <dbReference type="ARBA" id="ARBA00023002"/>
    </source>
</evidence>
<keyword evidence="11" id="KW-0067">ATP-binding</keyword>
<dbReference type="Gene3D" id="3.40.50.720">
    <property type="entry name" value="NAD(P)-binding Rossmann-like Domain"/>
    <property type="match status" value="1"/>
</dbReference>
<keyword evidence="10" id="KW-0547">Nucleotide-binding</keyword>
<evidence type="ECO:0000256" key="10">
    <source>
        <dbReference type="ARBA" id="ARBA00022741"/>
    </source>
</evidence>
<dbReference type="InterPro" id="IPR008927">
    <property type="entry name" value="6-PGluconate_DH-like_C_sf"/>
</dbReference>
<comment type="similarity">
    <text evidence="4">Belongs to the ATP phosphoribosyltransferase family.</text>
</comment>
<comment type="caution">
    <text evidence="23">The sequence shown here is derived from an EMBL/GenBank/DDBJ whole genome shotgun (WGS) entry which is preliminary data.</text>
</comment>
<feature type="domain" description="Glycerol-3-phosphate dehydrogenase NAD-dependent N-terminal" evidence="19">
    <location>
        <begin position="13"/>
        <end position="195"/>
    </location>
</feature>
<evidence type="ECO:0000256" key="17">
    <source>
        <dbReference type="RuleBase" id="RU361243"/>
    </source>
</evidence>
<dbReference type="PRINTS" id="PR00077">
    <property type="entry name" value="GPDHDRGNASE"/>
</dbReference>
<evidence type="ECO:0000256" key="11">
    <source>
        <dbReference type="ARBA" id="ARBA00022840"/>
    </source>
</evidence>
<dbReference type="InterPro" id="IPR020621">
    <property type="entry name" value="ATP-PRT_HisG_long"/>
</dbReference>
<feature type="domain" description="Glycerol-3-phosphate dehydrogenase NAD-dependent C-terminal" evidence="21">
    <location>
        <begin position="271"/>
        <end position="406"/>
    </location>
</feature>
<dbReference type="GO" id="GO:0003879">
    <property type="term" value="F:ATP phosphoribosyltransferase activity"/>
    <property type="evidence" value="ECO:0007669"/>
    <property type="project" value="UniProtKB-EC"/>
</dbReference>
<dbReference type="GO" id="GO:0005829">
    <property type="term" value="C:cytosol"/>
    <property type="evidence" value="ECO:0007669"/>
    <property type="project" value="TreeGrafter"/>
</dbReference>
<dbReference type="FunFam" id="1.10.1040.10:FF:000004">
    <property type="entry name" value="Glycerol-3-phosphate dehydrogenase [NAD(+)]"/>
    <property type="match status" value="1"/>
</dbReference>
<dbReference type="Pfam" id="PF07479">
    <property type="entry name" value="NAD_Gly3P_dh_C"/>
    <property type="match status" value="1"/>
</dbReference>
<dbReference type="InterPro" id="IPR011322">
    <property type="entry name" value="N-reg_PII-like_a/b"/>
</dbReference>
<dbReference type="HAMAP" id="MF_00079">
    <property type="entry name" value="HisG_Long"/>
    <property type="match status" value="1"/>
</dbReference>
<dbReference type="InterPro" id="IPR013820">
    <property type="entry name" value="ATP_PRibTrfase_cat"/>
</dbReference>
<dbReference type="GO" id="GO:0005975">
    <property type="term" value="P:carbohydrate metabolic process"/>
    <property type="evidence" value="ECO:0007669"/>
    <property type="project" value="InterPro"/>
</dbReference>
<dbReference type="PROSITE" id="PS00957">
    <property type="entry name" value="NAD_G3PDH"/>
    <property type="match status" value="1"/>
</dbReference>
<dbReference type="GO" id="GO:0051287">
    <property type="term" value="F:NAD binding"/>
    <property type="evidence" value="ECO:0007669"/>
    <property type="project" value="UniProtKB-UniRule"/>
</dbReference>
<dbReference type="OrthoDB" id="10263760at2759"/>
<dbReference type="Pfam" id="PF01634">
    <property type="entry name" value="HisG"/>
    <property type="match status" value="1"/>
</dbReference>
<dbReference type="GO" id="GO:0005524">
    <property type="term" value="F:ATP binding"/>
    <property type="evidence" value="ECO:0007669"/>
    <property type="project" value="UniProtKB-KW"/>
</dbReference>
<comment type="similarity">
    <text evidence="5 16">Belongs to the NAD-dependent glycerol-3-phosphate dehydrogenase family.</text>
</comment>
<dbReference type="EC" id="1.1.1.8" evidence="17"/>
<dbReference type="InterPro" id="IPR013115">
    <property type="entry name" value="HisG_C"/>
</dbReference>
<gene>
    <name evidence="23" type="primary">GPD1_1</name>
    <name evidence="23" type="ORF">HETSPECPRED_005862</name>
</gene>
<keyword evidence="14" id="KW-0368">Histidine biosynthesis</keyword>
<feature type="domain" description="Histidine biosynthesis HisG C-terminal" evidence="22">
    <location>
        <begin position="650"/>
        <end position="721"/>
    </location>
</feature>
<evidence type="ECO:0000256" key="9">
    <source>
        <dbReference type="ARBA" id="ARBA00022679"/>
    </source>
</evidence>
<dbReference type="EMBL" id="CAJPDS010000038">
    <property type="protein sequence ID" value="CAF9925519.1"/>
    <property type="molecule type" value="Genomic_DNA"/>
</dbReference>
<dbReference type="SUPFAM" id="SSF53850">
    <property type="entry name" value="Periplasmic binding protein-like II"/>
    <property type="match status" value="1"/>
</dbReference>
<evidence type="ECO:0000259" key="22">
    <source>
        <dbReference type="Pfam" id="PF08029"/>
    </source>
</evidence>
<dbReference type="SUPFAM" id="SSF51735">
    <property type="entry name" value="NAD(P)-binding Rossmann-fold domains"/>
    <property type="match status" value="1"/>
</dbReference>
<dbReference type="FunFam" id="3.40.190.10:FF:000123">
    <property type="entry name" value="HIS1p ATP phosphoribosyltransferase"/>
    <property type="match status" value="1"/>
</dbReference>
<evidence type="ECO:0000256" key="7">
    <source>
        <dbReference type="ARBA" id="ARBA00022605"/>
    </source>
</evidence>
<dbReference type="Pfam" id="PF08029">
    <property type="entry name" value="HisG_C"/>
    <property type="match status" value="1"/>
</dbReference>
<keyword evidence="12 16" id="KW-0560">Oxidoreductase</keyword>
<evidence type="ECO:0000259" key="20">
    <source>
        <dbReference type="Pfam" id="PF01634"/>
    </source>
</evidence>
<feature type="domain" description="ATP phosphoribosyltransferase catalytic" evidence="20">
    <location>
        <begin position="447"/>
        <end position="646"/>
    </location>
</feature>
<name>A0A8H3FJ53_9LECA</name>
<evidence type="ECO:0000256" key="3">
    <source>
        <dbReference type="ARBA" id="ARBA00004667"/>
    </source>
</evidence>
<reference evidence="23" key="1">
    <citation type="submission" date="2021-03" db="EMBL/GenBank/DDBJ databases">
        <authorList>
            <person name="Tagirdzhanova G."/>
        </authorList>
    </citation>
    <scope>NUCLEOTIDE SEQUENCE</scope>
</reference>
<dbReference type="Pfam" id="PF01210">
    <property type="entry name" value="NAD_Gly3P_dh_N"/>
    <property type="match status" value="1"/>
</dbReference>
<accession>A0A8H3FJ53</accession>
<comment type="catalytic activity">
    <reaction evidence="15 17">
        <text>sn-glycerol 3-phosphate + NAD(+) = dihydroxyacetone phosphate + NADH + H(+)</text>
        <dbReference type="Rhea" id="RHEA:11092"/>
        <dbReference type="ChEBI" id="CHEBI:15378"/>
        <dbReference type="ChEBI" id="CHEBI:57540"/>
        <dbReference type="ChEBI" id="CHEBI:57597"/>
        <dbReference type="ChEBI" id="CHEBI:57642"/>
        <dbReference type="ChEBI" id="CHEBI:57945"/>
        <dbReference type="EC" id="1.1.1.8"/>
    </reaction>
</comment>
<dbReference type="InterPro" id="IPR018198">
    <property type="entry name" value="ATP_PRibTrfase_CS"/>
</dbReference>
<dbReference type="GO" id="GO:0141152">
    <property type="term" value="F:glycerol-3-phosphate dehydrogenase (NAD+) activity"/>
    <property type="evidence" value="ECO:0007669"/>
    <property type="project" value="UniProtKB-UniRule"/>
</dbReference>
<dbReference type="Proteomes" id="UP000664521">
    <property type="component" value="Unassembled WGS sequence"/>
</dbReference>
<dbReference type="InterPro" id="IPR006168">
    <property type="entry name" value="G3P_DH_NAD-dep"/>
</dbReference>
<organism evidence="23 24">
    <name type="scientific">Heterodermia speciosa</name>
    <dbReference type="NCBI Taxonomy" id="116794"/>
    <lineage>
        <taxon>Eukaryota</taxon>
        <taxon>Fungi</taxon>
        <taxon>Dikarya</taxon>
        <taxon>Ascomycota</taxon>
        <taxon>Pezizomycotina</taxon>
        <taxon>Lecanoromycetes</taxon>
        <taxon>OSLEUM clade</taxon>
        <taxon>Lecanoromycetidae</taxon>
        <taxon>Caliciales</taxon>
        <taxon>Physciaceae</taxon>
        <taxon>Heterodermia</taxon>
    </lineage>
</organism>
<evidence type="ECO:0000259" key="19">
    <source>
        <dbReference type="Pfam" id="PF01210"/>
    </source>
</evidence>
<dbReference type="PANTHER" id="PTHR11728:SF8">
    <property type="entry name" value="GLYCEROL-3-PHOSPHATE DEHYDROGENASE [NAD(+)]-RELATED"/>
    <property type="match status" value="1"/>
</dbReference>
<keyword evidence="6" id="KW-0963">Cytoplasm</keyword>
<evidence type="ECO:0000256" key="16">
    <source>
        <dbReference type="RuleBase" id="RU000437"/>
    </source>
</evidence>
<evidence type="ECO:0000256" key="13">
    <source>
        <dbReference type="ARBA" id="ARBA00023027"/>
    </source>
</evidence>
<keyword evidence="8" id="KW-0328">Glycosyltransferase</keyword>
<evidence type="ECO:0000256" key="14">
    <source>
        <dbReference type="ARBA" id="ARBA00023102"/>
    </source>
</evidence>
<dbReference type="SUPFAM" id="SSF54913">
    <property type="entry name" value="GlnB-like"/>
    <property type="match status" value="1"/>
</dbReference>
<dbReference type="InterPro" id="IPR036291">
    <property type="entry name" value="NAD(P)-bd_dom_sf"/>
</dbReference>
<dbReference type="InterPro" id="IPR011128">
    <property type="entry name" value="G3P_DH_NAD-dep_N"/>
</dbReference>
<dbReference type="InterPro" id="IPR006109">
    <property type="entry name" value="G3P_DH_NAD-dep_C"/>
</dbReference>
<dbReference type="GO" id="GO:0046168">
    <property type="term" value="P:glycerol-3-phosphate catabolic process"/>
    <property type="evidence" value="ECO:0007669"/>
    <property type="project" value="UniProtKB-UniRule"/>
</dbReference>
<dbReference type="GO" id="GO:0005634">
    <property type="term" value="C:nucleus"/>
    <property type="evidence" value="ECO:0007669"/>
    <property type="project" value="TreeGrafter"/>
</dbReference>
<dbReference type="PANTHER" id="PTHR11728">
    <property type="entry name" value="GLYCEROL-3-PHOSPHATE DEHYDROGENASE"/>
    <property type="match status" value="1"/>
</dbReference>
<evidence type="ECO:0000256" key="4">
    <source>
        <dbReference type="ARBA" id="ARBA00009372"/>
    </source>
</evidence>
<evidence type="ECO:0000313" key="24">
    <source>
        <dbReference type="Proteomes" id="UP000664521"/>
    </source>
</evidence>